<sequence>MVVGGTANLFDRQSIMEMMIDERPTVFAPMVVGDIKSQEIVNCYAAANSLSVISAAADIYKVACTPVKSIKVYYARSIDPAVLDPCKLSGGSAPGCGGGGQNKQLTNTVAAALVFITAITAETHHVTTIKTILVNAATGTGKTVTYLAPIIHHLQDYTPRIDRSQGTFALVLVPTHELCMRVYEILQKLLHSFHWIVPGISILVATPGRLLDHLKNTSSFVHTNLRWIIFDEADRILEKK</sequence>
<comment type="domain">
    <text evidence="4">The Q motif is unique to and characteristic of the DEAD box family of RNA helicases and controls ATP binding and hydrolysis.</text>
</comment>
<dbReference type="SUPFAM" id="SSF52540">
    <property type="entry name" value="P-loop containing nucleoside triphosphate hydrolases"/>
    <property type="match status" value="1"/>
</dbReference>
<evidence type="ECO:0000256" key="1">
    <source>
        <dbReference type="ARBA" id="ARBA00022741"/>
    </source>
</evidence>
<keyword evidence="4" id="KW-0347">Helicase</keyword>
<evidence type="ECO:0000256" key="4">
    <source>
        <dbReference type="RuleBase" id="RU365068"/>
    </source>
</evidence>
<dbReference type="GO" id="GO:0003723">
    <property type="term" value="F:RNA binding"/>
    <property type="evidence" value="ECO:0007669"/>
    <property type="project" value="UniProtKB-UniRule"/>
</dbReference>
<dbReference type="EC" id="3.6.4.13" evidence="4"/>
<evidence type="ECO:0000313" key="7">
    <source>
        <dbReference type="Proteomes" id="UP001168877"/>
    </source>
</evidence>
<reference evidence="6" key="2">
    <citation type="submission" date="2023-06" db="EMBL/GenBank/DDBJ databases">
        <authorList>
            <person name="Swenson N.G."/>
            <person name="Wegrzyn J.L."/>
            <person name="Mcevoy S.L."/>
        </authorList>
    </citation>
    <scope>NUCLEOTIDE SEQUENCE</scope>
    <source>
        <strain evidence="6">NS2018</strain>
        <tissue evidence="6">Leaf</tissue>
    </source>
</reference>
<evidence type="ECO:0000313" key="6">
    <source>
        <dbReference type="EMBL" id="KAK0592499.1"/>
    </source>
</evidence>
<gene>
    <name evidence="6" type="ORF">LWI29_020330</name>
</gene>
<feature type="domain" description="Helicase ATP-binding" evidence="5">
    <location>
        <begin position="123"/>
        <end position="240"/>
    </location>
</feature>
<keyword evidence="3 4" id="KW-0067">ATP-binding</keyword>
<dbReference type="Pfam" id="PF00270">
    <property type="entry name" value="DEAD"/>
    <property type="match status" value="1"/>
</dbReference>
<dbReference type="PROSITE" id="PS00039">
    <property type="entry name" value="DEAD_ATP_HELICASE"/>
    <property type="match status" value="1"/>
</dbReference>
<accession>A0AA39SPJ1</accession>
<keyword evidence="1 4" id="KW-0547">Nucleotide-binding</keyword>
<dbReference type="GO" id="GO:0016787">
    <property type="term" value="F:hydrolase activity"/>
    <property type="evidence" value="ECO:0007669"/>
    <property type="project" value="UniProtKB-KW"/>
</dbReference>
<evidence type="ECO:0000256" key="2">
    <source>
        <dbReference type="ARBA" id="ARBA00022801"/>
    </source>
</evidence>
<dbReference type="PANTHER" id="PTHR24031">
    <property type="entry name" value="RNA HELICASE"/>
    <property type="match status" value="1"/>
</dbReference>
<name>A0AA39SPJ1_ACESA</name>
<dbReference type="GO" id="GO:0003724">
    <property type="term" value="F:RNA helicase activity"/>
    <property type="evidence" value="ECO:0007669"/>
    <property type="project" value="UniProtKB-EC"/>
</dbReference>
<comment type="function">
    <text evidence="4">RNA helicase.</text>
</comment>
<dbReference type="AlphaFoldDB" id="A0AA39SPJ1"/>
<evidence type="ECO:0000259" key="5">
    <source>
        <dbReference type="PROSITE" id="PS51192"/>
    </source>
</evidence>
<proteinExistence type="inferred from homology"/>
<protein>
    <recommendedName>
        <fullName evidence="4">ATP-dependent RNA helicase</fullName>
        <ecNumber evidence="4">3.6.4.13</ecNumber>
    </recommendedName>
</protein>
<dbReference type="GO" id="GO:0005524">
    <property type="term" value="F:ATP binding"/>
    <property type="evidence" value="ECO:0007669"/>
    <property type="project" value="UniProtKB-UniRule"/>
</dbReference>
<keyword evidence="4" id="KW-0694">RNA-binding</keyword>
<keyword evidence="7" id="KW-1185">Reference proteome</keyword>
<comment type="similarity">
    <text evidence="4">Belongs to the DEAD box helicase family.</text>
</comment>
<evidence type="ECO:0000256" key="3">
    <source>
        <dbReference type="ARBA" id="ARBA00022840"/>
    </source>
</evidence>
<comment type="caution">
    <text evidence="6">The sequence shown here is derived from an EMBL/GenBank/DDBJ whole genome shotgun (WGS) entry which is preliminary data.</text>
</comment>
<dbReference type="InterPro" id="IPR014001">
    <property type="entry name" value="Helicase_ATP-bd"/>
</dbReference>
<dbReference type="InterPro" id="IPR027417">
    <property type="entry name" value="P-loop_NTPase"/>
</dbReference>
<dbReference type="PROSITE" id="PS51192">
    <property type="entry name" value="HELICASE_ATP_BIND_1"/>
    <property type="match status" value="1"/>
</dbReference>
<dbReference type="InterPro" id="IPR011545">
    <property type="entry name" value="DEAD/DEAH_box_helicase_dom"/>
</dbReference>
<dbReference type="EMBL" id="JAUESC010000380">
    <property type="protein sequence ID" value="KAK0592499.1"/>
    <property type="molecule type" value="Genomic_DNA"/>
</dbReference>
<comment type="catalytic activity">
    <reaction evidence="4">
        <text>ATP + H2O = ADP + phosphate + H(+)</text>
        <dbReference type="Rhea" id="RHEA:13065"/>
        <dbReference type="ChEBI" id="CHEBI:15377"/>
        <dbReference type="ChEBI" id="CHEBI:15378"/>
        <dbReference type="ChEBI" id="CHEBI:30616"/>
        <dbReference type="ChEBI" id="CHEBI:43474"/>
        <dbReference type="ChEBI" id="CHEBI:456216"/>
        <dbReference type="EC" id="3.6.4.13"/>
    </reaction>
</comment>
<reference evidence="6" key="1">
    <citation type="journal article" date="2022" name="Plant J.">
        <title>Strategies of tolerance reflected in two North American maple genomes.</title>
        <authorList>
            <person name="McEvoy S.L."/>
            <person name="Sezen U.U."/>
            <person name="Trouern-Trend A."/>
            <person name="McMahon S.M."/>
            <person name="Schaberg P.G."/>
            <person name="Yang J."/>
            <person name="Wegrzyn J.L."/>
            <person name="Swenson N.G."/>
        </authorList>
    </citation>
    <scope>NUCLEOTIDE SEQUENCE</scope>
    <source>
        <strain evidence="6">NS2018</strain>
    </source>
</reference>
<dbReference type="InterPro" id="IPR000629">
    <property type="entry name" value="RNA-helicase_DEAD-box_CS"/>
</dbReference>
<dbReference type="Gene3D" id="3.40.50.300">
    <property type="entry name" value="P-loop containing nucleotide triphosphate hydrolases"/>
    <property type="match status" value="1"/>
</dbReference>
<dbReference type="Proteomes" id="UP001168877">
    <property type="component" value="Unassembled WGS sequence"/>
</dbReference>
<keyword evidence="2 4" id="KW-0378">Hydrolase</keyword>
<organism evidence="6 7">
    <name type="scientific">Acer saccharum</name>
    <name type="common">Sugar maple</name>
    <dbReference type="NCBI Taxonomy" id="4024"/>
    <lineage>
        <taxon>Eukaryota</taxon>
        <taxon>Viridiplantae</taxon>
        <taxon>Streptophyta</taxon>
        <taxon>Embryophyta</taxon>
        <taxon>Tracheophyta</taxon>
        <taxon>Spermatophyta</taxon>
        <taxon>Magnoliopsida</taxon>
        <taxon>eudicotyledons</taxon>
        <taxon>Gunneridae</taxon>
        <taxon>Pentapetalae</taxon>
        <taxon>rosids</taxon>
        <taxon>malvids</taxon>
        <taxon>Sapindales</taxon>
        <taxon>Sapindaceae</taxon>
        <taxon>Hippocastanoideae</taxon>
        <taxon>Acereae</taxon>
        <taxon>Acer</taxon>
    </lineage>
</organism>